<dbReference type="AlphaFoldDB" id="A0A7S4PTV4"/>
<sequence length="115" mass="12575">MQVKDTRLFATELPGLDEPVTLHTVHLTRTDEYRPLGLKVAHWQNRGLSVMSIGDGGLVSKYNEGQVSERFRIEEGDIILAVNGTEGSSQTLVSAMAVLSDSVTLRIRKGPLLSV</sequence>
<reference evidence="2" key="1">
    <citation type="submission" date="2021-01" db="EMBL/GenBank/DDBJ databases">
        <authorList>
            <person name="Corre E."/>
            <person name="Pelletier E."/>
            <person name="Niang G."/>
            <person name="Scheremetjew M."/>
            <person name="Finn R."/>
            <person name="Kale V."/>
            <person name="Holt S."/>
            <person name="Cochrane G."/>
            <person name="Meng A."/>
            <person name="Brown T."/>
            <person name="Cohen L."/>
        </authorList>
    </citation>
    <scope>NUCLEOTIDE SEQUENCE</scope>
    <source>
        <strain evidence="2">CCMP3105</strain>
    </source>
</reference>
<dbReference type="Gene3D" id="2.30.42.10">
    <property type="match status" value="1"/>
</dbReference>
<dbReference type="PROSITE" id="PS50106">
    <property type="entry name" value="PDZ"/>
    <property type="match status" value="1"/>
</dbReference>
<feature type="domain" description="PDZ" evidence="1">
    <location>
        <begin position="24"/>
        <end position="111"/>
    </location>
</feature>
<dbReference type="InterPro" id="IPR001478">
    <property type="entry name" value="PDZ"/>
</dbReference>
<dbReference type="EMBL" id="HBNR01002880">
    <property type="protein sequence ID" value="CAE4562405.1"/>
    <property type="molecule type" value="Transcribed_RNA"/>
</dbReference>
<evidence type="ECO:0000313" key="2">
    <source>
        <dbReference type="EMBL" id="CAE4562405.1"/>
    </source>
</evidence>
<gene>
    <name evidence="2" type="ORF">AMON00008_LOCUS2024</name>
</gene>
<organism evidence="2">
    <name type="scientific">Alexandrium monilatum</name>
    <dbReference type="NCBI Taxonomy" id="311494"/>
    <lineage>
        <taxon>Eukaryota</taxon>
        <taxon>Sar</taxon>
        <taxon>Alveolata</taxon>
        <taxon>Dinophyceae</taxon>
        <taxon>Gonyaulacales</taxon>
        <taxon>Pyrocystaceae</taxon>
        <taxon>Alexandrium</taxon>
    </lineage>
</organism>
<accession>A0A7S4PTV4</accession>
<dbReference type="InterPro" id="IPR036034">
    <property type="entry name" value="PDZ_sf"/>
</dbReference>
<dbReference type="Pfam" id="PF00595">
    <property type="entry name" value="PDZ"/>
    <property type="match status" value="1"/>
</dbReference>
<name>A0A7S4PTV4_9DINO</name>
<protein>
    <recommendedName>
        <fullName evidence="1">PDZ domain-containing protein</fullName>
    </recommendedName>
</protein>
<dbReference type="SUPFAM" id="SSF50156">
    <property type="entry name" value="PDZ domain-like"/>
    <property type="match status" value="1"/>
</dbReference>
<evidence type="ECO:0000259" key="1">
    <source>
        <dbReference type="PROSITE" id="PS50106"/>
    </source>
</evidence>
<proteinExistence type="predicted"/>
<dbReference type="SMART" id="SM00228">
    <property type="entry name" value="PDZ"/>
    <property type="match status" value="1"/>
</dbReference>